<evidence type="ECO:0000313" key="8">
    <source>
        <dbReference type="Proteomes" id="UP000190637"/>
    </source>
</evidence>
<name>A0A1T4TGP1_9ACTN</name>
<dbReference type="InterPro" id="IPR005801">
    <property type="entry name" value="ADC_synthase"/>
</dbReference>
<dbReference type="AlphaFoldDB" id="A0A1T4TGP1"/>
<proteinExistence type="inferred from homology"/>
<feature type="domain" description="Chorismate-utilising enzyme C-terminal" evidence="6">
    <location>
        <begin position="140"/>
        <end position="379"/>
    </location>
</feature>
<evidence type="ECO:0000256" key="4">
    <source>
        <dbReference type="ARBA" id="ARBA00023235"/>
    </source>
</evidence>
<dbReference type="Pfam" id="PF00425">
    <property type="entry name" value="Chorismate_bind"/>
    <property type="match status" value="1"/>
</dbReference>
<dbReference type="EC" id="5.4.4.2" evidence="3"/>
<dbReference type="NCBIfam" id="TIGR00543">
    <property type="entry name" value="isochor_syn"/>
    <property type="match status" value="1"/>
</dbReference>
<dbReference type="InterPro" id="IPR015890">
    <property type="entry name" value="Chorismate_C"/>
</dbReference>
<keyword evidence="4" id="KW-0413">Isomerase</keyword>
<keyword evidence="8" id="KW-1185">Reference proteome</keyword>
<dbReference type="Proteomes" id="UP000190637">
    <property type="component" value="Unassembled WGS sequence"/>
</dbReference>
<gene>
    <name evidence="7" type="ORF">SAMN02745673_04980</name>
</gene>
<comment type="catalytic activity">
    <reaction evidence="1">
        <text>chorismate = isochorismate</text>
        <dbReference type="Rhea" id="RHEA:18985"/>
        <dbReference type="ChEBI" id="CHEBI:29748"/>
        <dbReference type="ChEBI" id="CHEBI:29780"/>
        <dbReference type="EC" id="5.4.4.2"/>
    </reaction>
</comment>
<sequence length="393" mass="41390">MPLQRAASTTVTAGDLLSAYRPGAAFLSSPSTTLLGQGGLAVLEHAQDVADALGDVITEDGRPAVAMGAIPFDPGSPARLVVPRVLHRAEGTRAREETRHRALPGTWEVKPVPEPREHAEAVRRALDLLTAPDGPDTAPRKIVLARSLRLTGDRPVDVARVLANLARRDPDAHVFAVDLPPRGGGRRTLVGASPELLVAKRGTHVTSNPLAGSAPRSADPTKDQRAGVALLASEKDRYEHAVVVEAVAAALEPYCRTLDVPAEPSLVRTATMWHLSTRVTGELDDPRTTSLDLVHALHPTPAVCGTPTHIARAAIGDIEPFDRGFYTGVVGHVDAAGDGEWAVTIRCADVEDTTLDLFAGGGIVPGSDPKAELAETSAKLRTLLLALGVDRPL</sequence>
<comment type="similarity">
    <text evidence="2">Belongs to the isochorismate synthase family.</text>
</comment>
<dbReference type="EMBL" id="FUWS01000024">
    <property type="protein sequence ID" value="SKA39461.1"/>
    <property type="molecule type" value="Genomic_DNA"/>
</dbReference>
<dbReference type="GO" id="GO:0009697">
    <property type="term" value="P:salicylic acid biosynthetic process"/>
    <property type="evidence" value="ECO:0007669"/>
    <property type="project" value="TreeGrafter"/>
</dbReference>
<organism evidence="7 8">
    <name type="scientific">Marinactinospora thermotolerans DSM 45154</name>
    <dbReference type="NCBI Taxonomy" id="1122192"/>
    <lineage>
        <taxon>Bacteria</taxon>
        <taxon>Bacillati</taxon>
        <taxon>Actinomycetota</taxon>
        <taxon>Actinomycetes</taxon>
        <taxon>Streptosporangiales</taxon>
        <taxon>Nocardiopsidaceae</taxon>
        <taxon>Marinactinospora</taxon>
    </lineage>
</organism>
<accession>A0A1T4TGP1</accession>
<dbReference type="PANTHER" id="PTHR42839:SF2">
    <property type="entry name" value="ISOCHORISMATE SYNTHASE ENTC"/>
    <property type="match status" value="1"/>
</dbReference>
<protein>
    <recommendedName>
        <fullName evidence="3">isochorismate synthase</fullName>
        <ecNumber evidence="3">5.4.4.2</ecNumber>
    </recommendedName>
    <alternativeName>
        <fullName evidence="5">Isochorismate mutase</fullName>
    </alternativeName>
</protein>
<evidence type="ECO:0000256" key="2">
    <source>
        <dbReference type="ARBA" id="ARBA00005297"/>
    </source>
</evidence>
<reference evidence="7 8" key="1">
    <citation type="submission" date="2017-02" db="EMBL/GenBank/DDBJ databases">
        <authorList>
            <person name="Peterson S.W."/>
        </authorList>
    </citation>
    <scope>NUCLEOTIDE SEQUENCE [LARGE SCALE GENOMIC DNA]</scope>
    <source>
        <strain evidence="7 8">DSM 45154</strain>
    </source>
</reference>
<dbReference type="RefSeq" id="WP_078764190.1">
    <property type="nucleotide sequence ID" value="NZ_FUWS01000024.1"/>
</dbReference>
<dbReference type="STRING" id="1122192.SAMN02745673_04980"/>
<evidence type="ECO:0000313" key="7">
    <source>
        <dbReference type="EMBL" id="SKA39461.1"/>
    </source>
</evidence>
<dbReference type="GO" id="GO:0008909">
    <property type="term" value="F:isochorismate synthase activity"/>
    <property type="evidence" value="ECO:0007669"/>
    <property type="project" value="UniProtKB-EC"/>
</dbReference>
<evidence type="ECO:0000256" key="3">
    <source>
        <dbReference type="ARBA" id="ARBA00012824"/>
    </source>
</evidence>
<dbReference type="InterPro" id="IPR004561">
    <property type="entry name" value="IsoChor_synthase"/>
</dbReference>
<dbReference type="Gene3D" id="3.60.120.10">
    <property type="entry name" value="Anthranilate synthase"/>
    <property type="match status" value="1"/>
</dbReference>
<dbReference type="OrthoDB" id="9806579at2"/>
<evidence type="ECO:0000256" key="5">
    <source>
        <dbReference type="ARBA" id="ARBA00041564"/>
    </source>
</evidence>
<evidence type="ECO:0000256" key="1">
    <source>
        <dbReference type="ARBA" id="ARBA00000799"/>
    </source>
</evidence>
<evidence type="ECO:0000259" key="6">
    <source>
        <dbReference type="Pfam" id="PF00425"/>
    </source>
</evidence>
<dbReference type="SUPFAM" id="SSF56322">
    <property type="entry name" value="ADC synthase"/>
    <property type="match status" value="1"/>
</dbReference>
<dbReference type="PANTHER" id="PTHR42839">
    <property type="entry name" value="ISOCHORISMATE SYNTHASE ENTC"/>
    <property type="match status" value="1"/>
</dbReference>